<keyword evidence="7 9" id="KW-0808">Transferase</keyword>
<comment type="pathway">
    <text evidence="2">Cofactor biosynthesis; NAD(+) biosynthesis; nicotinate D-ribonucleotide from quinolinate: step 1/1.</text>
</comment>
<dbReference type="EC" id="2.4.2.19" evidence="4"/>
<keyword evidence="13" id="KW-1185">Reference proteome</keyword>
<dbReference type="Gene3D" id="3.90.1170.20">
    <property type="entry name" value="Quinolinate phosphoribosyl transferase, N-terminal domain"/>
    <property type="match status" value="1"/>
</dbReference>
<dbReference type="PIRSF" id="PIRSF006250">
    <property type="entry name" value="NadC_ModD"/>
    <property type="match status" value="1"/>
</dbReference>
<dbReference type="Pfam" id="PF02749">
    <property type="entry name" value="QRPTase_N"/>
    <property type="match status" value="1"/>
</dbReference>
<dbReference type="RefSeq" id="WP_289164677.1">
    <property type="nucleotide sequence ID" value="NZ_JASZZN010000012.1"/>
</dbReference>
<feature type="domain" description="Quinolinate phosphoribosyl transferase C-terminal" evidence="10">
    <location>
        <begin position="121"/>
        <end position="301"/>
    </location>
</feature>
<accession>A0ABT7PL46</accession>
<dbReference type="InterPro" id="IPR037128">
    <property type="entry name" value="Quinolinate_PRibosylTase_N_sf"/>
</dbReference>
<evidence type="ECO:0000256" key="5">
    <source>
        <dbReference type="ARBA" id="ARBA00022642"/>
    </source>
</evidence>
<evidence type="ECO:0000256" key="3">
    <source>
        <dbReference type="ARBA" id="ARBA00009400"/>
    </source>
</evidence>
<keyword evidence="6 9" id="KW-0328">Glycosyltransferase</keyword>
<evidence type="ECO:0000256" key="2">
    <source>
        <dbReference type="ARBA" id="ARBA00004893"/>
    </source>
</evidence>
<dbReference type="EMBL" id="JASZZN010000012">
    <property type="protein sequence ID" value="MDM4017232.1"/>
    <property type="molecule type" value="Genomic_DNA"/>
</dbReference>
<proteinExistence type="inferred from homology"/>
<dbReference type="PANTHER" id="PTHR32179">
    <property type="entry name" value="NICOTINATE-NUCLEOTIDE PYROPHOSPHORYLASE [CARBOXYLATING]"/>
    <property type="match status" value="1"/>
</dbReference>
<comment type="similarity">
    <text evidence="3 9">Belongs to the NadC/ModD family.</text>
</comment>
<dbReference type="InterPro" id="IPR002638">
    <property type="entry name" value="Quinolinate_PRibosylTrfase_C"/>
</dbReference>
<evidence type="ECO:0000313" key="13">
    <source>
        <dbReference type="Proteomes" id="UP001239462"/>
    </source>
</evidence>
<dbReference type="CDD" id="cd01572">
    <property type="entry name" value="QPRTase"/>
    <property type="match status" value="1"/>
</dbReference>
<evidence type="ECO:0000256" key="1">
    <source>
        <dbReference type="ARBA" id="ARBA00003237"/>
    </source>
</evidence>
<evidence type="ECO:0000256" key="4">
    <source>
        <dbReference type="ARBA" id="ARBA00011944"/>
    </source>
</evidence>
<dbReference type="GO" id="GO:0004514">
    <property type="term" value="F:nicotinate-nucleotide diphosphorylase (carboxylating) activity"/>
    <property type="evidence" value="ECO:0007669"/>
    <property type="project" value="UniProtKB-EC"/>
</dbReference>
<dbReference type="SUPFAM" id="SSF54675">
    <property type="entry name" value="Nicotinate/Quinolinate PRTase N-terminal domain-like"/>
    <property type="match status" value="1"/>
</dbReference>
<feature type="domain" description="Quinolinate phosphoribosyl transferase N-terminal" evidence="11">
    <location>
        <begin position="34"/>
        <end position="119"/>
    </location>
</feature>
<keyword evidence="5" id="KW-0662">Pyridine nucleotide biosynthesis</keyword>
<evidence type="ECO:0000256" key="6">
    <source>
        <dbReference type="ARBA" id="ARBA00022676"/>
    </source>
</evidence>
<dbReference type="InterPro" id="IPR027277">
    <property type="entry name" value="NadC/ModD"/>
</dbReference>
<comment type="caution">
    <text evidence="12">The sequence shown here is derived from an EMBL/GenBank/DDBJ whole genome shotgun (WGS) entry which is preliminary data.</text>
</comment>
<evidence type="ECO:0000313" key="12">
    <source>
        <dbReference type="EMBL" id="MDM4017232.1"/>
    </source>
</evidence>
<dbReference type="InterPro" id="IPR036068">
    <property type="entry name" value="Nicotinate_pribotase-like_C"/>
</dbReference>
<evidence type="ECO:0000256" key="8">
    <source>
        <dbReference type="ARBA" id="ARBA00033102"/>
    </source>
</evidence>
<protein>
    <recommendedName>
        <fullName evidence="4">nicotinate-nucleotide diphosphorylase (carboxylating)</fullName>
        <ecNumber evidence="4">2.4.2.19</ecNumber>
    </recommendedName>
    <alternativeName>
        <fullName evidence="8">Quinolinate phosphoribosyltransferase [decarboxylating]</fullName>
    </alternativeName>
</protein>
<dbReference type="NCBIfam" id="TIGR00078">
    <property type="entry name" value="nadC"/>
    <property type="match status" value="1"/>
</dbReference>
<dbReference type="InterPro" id="IPR013785">
    <property type="entry name" value="Aldolase_TIM"/>
</dbReference>
<evidence type="ECO:0000256" key="9">
    <source>
        <dbReference type="PIRNR" id="PIRNR006250"/>
    </source>
</evidence>
<evidence type="ECO:0000259" key="10">
    <source>
        <dbReference type="Pfam" id="PF01729"/>
    </source>
</evidence>
<name>A0ABT7PL46_9BACT</name>
<evidence type="ECO:0000259" key="11">
    <source>
        <dbReference type="Pfam" id="PF02749"/>
    </source>
</evidence>
<reference evidence="12 13" key="1">
    <citation type="submission" date="2023-06" db="EMBL/GenBank/DDBJ databases">
        <title>Roseiconus lacunae JC819 isolated from Gulf of Mannar region, Tamil Nadu.</title>
        <authorList>
            <person name="Pk S."/>
            <person name="Ch S."/>
            <person name="Ch V.R."/>
        </authorList>
    </citation>
    <scope>NUCLEOTIDE SEQUENCE [LARGE SCALE GENOMIC DNA]</scope>
    <source>
        <strain evidence="12 13">JC819</strain>
    </source>
</reference>
<dbReference type="Gene3D" id="3.20.20.70">
    <property type="entry name" value="Aldolase class I"/>
    <property type="match status" value="1"/>
</dbReference>
<organism evidence="12 13">
    <name type="scientific">Roseiconus lacunae</name>
    <dbReference type="NCBI Taxonomy" id="2605694"/>
    <lineage>
        <taxon>Bacteria</taxon>
        <taxon>Pseudomonadati</taxon>
        <taxon>Planctomycetota</taxon>
        <taxon>Planctomycetia</taxon>
        <taxon>Pirellulales</taxon>
        <taxon>Pirellulaceae</taxon>
        <taxon>Roseiconus</taxon>
    </lineage>
</organism>
<sequence length="312" mass="34156">MQDYATVTADAALENDVRLLVRLAIAEDLAGAIDWTTVCMIDDDVDGGCQITPRGDGICAGLAILPWIIDEFDADLQSEVFLRDGEPLVPGKPIAKLRGNVRDLLTSERTILNLLSRTCGVATLVRQYVDAIEGSSAHVYDTRKTTLGWRLLEKYAVACGGGRNHRRGLYDGFLIKDNHLQLGGNDGVPMPASEAARKAIQWRGGQVEHLTAPSMVEIEVDSLDQLRDVLPTGPDIVLIDNFSLEDIRSAVQMRNQINTAVELEVSGNVKLDTIVEIAKTGVERISSGALTHQATWLDLGFDWFDTRDKTES</sequence>
<dbReference type="InterPro" id="IPR004393">
    <property type="entry name" value="NadC"/>
</dbReference>
<evidence type="ECO:0000256" key="7">
    <source>
        <dbReference type="ARBA" id="ARBA00022679"/>
    </source>
</evidence>
<dbReference type="Proteomes" id="UP001239462">
    <property type="component" value="Unassembled WGS sequence"/>
</dbReference>
<dbReference type="PANTHER" id="PTHR32179:SF3">
    <property type="entry name" value="NICOTINATE-NUCLEOTIDE PYROPHOSPHORYLASE [CARBOXYLATING]"/>
    <property type="match status" value="1"/>
</dbReference>
<dbReference type="SUPFAM" id="SSF51690">
    <property type="entry name" value="Nicotinate/Quinolinate PRTase C-terminal domain-like"/>
    <property type="match status" value="1"/>
</dbReference>
<gene>
    <name evidence="12" type="primary">nadC</name>
    <name evidence="12" type="ORF">QTN89_17430</name>
</gene>
<dbReference type="InterPro" id="IPR022412">
    <property type="entry name" value="Quinolinate_PRibosylTrfase_N"/>
</dbReference>
<dbReference type="Pfam" id="PF01729">
    <property type="entry name" value="QRPTase_C"/>
    <property type="match status" value="1"/>
</dbReference>
<comment type="function">
    <text evidence="1">Involved in the catabolism of quinolinic acid (QA).</text>
</comment>